<dbReference type="GO" id="GO:0071555">
    <property type="term" value="P:cell wall organization"/>
    <property type="evidence" value="ECO:0007669"/>
    <property type="project" value="InterPro"/>
</dbReference>
<dbReference type="RefSeq" id="WP_338918699.1">
    <property type="nucleotide sequence ID" value="NZ_OZ024668.1"/>
</dbReference>
<dbReference type="Proteomes" id="UP000326595">
    <property type="component" value="Chromosome"/>
</dbReference>
<dbReference type="InterPro" id="IPR001829">
    <property type="entry name" value="Pili_assmbl_chaperone_bac"/>
</dbReference>
<dbReference type="PRINTS" id="PR00969">
    <property type="entry name" value="CHAPERONPILI"/>
</dbReference>
<evidence type="ECO:0000313" key="8">
    <source>
        <dbReference type="EMBL" id="CAK9889228.1"/>
    </source>
</evidence>
<comment type="subcellular location">
    <subcellularLocation>
        <location evidence="1">Periplasm</location>
    </subcellularLocation>
</comment>
<dbReference type="EMBL" id="OZ024668">
    <property type="protein sequence ID" value="CAK9889228.1"/>
    <property type="molecule type" value="Genomic_DNA"/>
</dbReference>
<name>A0AAN2L7G4_PSEFL</name>
<protein>
    <submittedName>
        <fullName evidence="8">Fimbrial chaperone YadV</fullName>
    </submittedName>
</protein>
<evidence type="ECO:0000256" key="1">
    <source>
        <dbReference type="ARBA" id="ARBA00004418"/>
    </source>
</evidence>
<feature type="domain" description="Pili assembly chaperone C-terminal" evidence="7">
    <location>
        <begin position="166"/>
        <end position="227"/>
    </location>
</feature>
<evidence type="ECO:0000256" key="5">
    <source>
        <dbReference type="ARBA" id="ARBA00023186"/>
    </source>
</evidence>
<keyword evidence="3" id="KW-0732">Signal</keyword>
<accession>A0AAN2L7G4</accession>
<dbReference type="InterPro" id="IPR016148">
    <property type="entry name" value="Pili_assmbl_chaperone_C"/>
</dbReference>
<dbReference type="PANTHER" id="PTHR30251:SF2">
    <property type="entry name" value="FIMBRIAL CHAPERONE YADV-RELATED"/>
    <property type="match status" value="1"/>
</dbReference>
<dbReference type="SUPFAM" id="SSF49354">
    <property type="entry name" value="PapD-like"/>
    <property type="match status" value="1"/>
</dbReference>
<evidence type="ECO:0000256" key="3">
    <source>
        <dbReference type="ARBA" id="ARBA00022729"/>
    </source>
</evidence>
<dbReference type="Gene3D" id="2.60.40.10">
    <property type="entry name" value="Immunoglobulins"/>
    <property type="match status" value="2"/>
</dbReference>
<dbReference type="GO" id="GO:0030288">
    <property type="term" value="C:outer membrane-bounded periplasmic space"/>
    <property type="evidence" value="ECO:0007669"/>
    <property type="project" value="InterPro"/>
</dbReference>
<dbReference type="Pfam" id="PF00345">
    <property type="entry name" value="PapD_N"/>
    <property type="match status" value="1"/>
</dbReference>
<dbReference type="InterPro" id="IPR036316">
    <property type="entry name" value="Pili_assmbl_chap_C_dom_sf"/>
</dbReference>
<feature type="domain" description="Pili assembly chaperone N-terminal" evidence="6">
    <location>
        <begin position="29"/>
        <end position="143"/>
    </location>
</feature>
<proteinExistence type="inferred from homology"/>
<reference evidence="8 9" key="1">
    <citation type="submission" date="2024-03" db="EMBL/GenBank/DDBJ databases">
        <authorList>
            <person name="Alaster D. Moffat"/>
            <person name="Govind Chandra"/>
            <person name="Andrew W. Truman"/>
        </authorList>
    </citation>
    <scope>NUCLEOTIDE SEQUENCE [LARGE SCALE GENOMIC DNA]</scope>
    <source>
        <strain evidence="8">PS652</strain>
    </source>
</reference>
<dbReference type="InterPro" id="IPR016147">
    <property type="entry name" value="Pili_assmbl_chaperone_N"/>
</dbReference>
<dbReference type="InterPro" id="IPR050643">
    <property type="entry name" value="Periplasmic_pilus_chap"/>
</dbReference>
<dbReference type="Pfam" id="PF02753">
    <property type="entry name" value="PapD_C"/>
    <property type="match status" value="1"/>
</dbReference>
<evidence type="ECO:0000256" key="2">
    <source>
        <dbReference type="ARBA" id="ARBA00007399"/>
    </source>
</evidence>
<comment type="similarity">
    <text evidence="2">Belongs to the periplasmic pilus chaperone family.</text>
</comment>
<evidence type="ECO:0000259" key="7">
    <source>
        <dbReference type="Pfam" id="PF02753"/>
    </source>
</evidence>
<gene>
    <name evidence="8" type="primary">yadV_1</name>
    <name evidence="8" type="ORF">PS652_02057</name>
</gene>
<dbReference type="SUPFAM" id="SSF49584">
    <property type="entry name" value="Periplasmic chaperone C-domain"/>
    <property type="match status" value="1"/>
</dbReference>
<keyword evidence="4" id="KW-0574">Periplasm</keyword>
<organism evidence="8 9">
    <name type="scientific">Pseudomonas fluorescens</name>
    <dbReference type="NCBI Taxonomy" id="294"/>
    <lineage>
        <taxon>Bacteria</taxon>
        <taxon>Pseudomonadati</taxon>
        <taxon>Pseudomonadota</taxon>
        <taxon>Gammaproteobacteria</taxon>
        <taxon>Pseudomonadales</taxon>
        <taxon>Pseudomonadaceae</taxon>
        <taxon>Pseudomonas</taxon>
    </lineage>
</organism>
<dbReference type="InterPro" id="IPR008962">
    <property type="entry name" value="PapD-like_sf"/>
</dbReference>
<dbReference type="PANTHER" id="PTHR30251">
    <property type="entry name" value="PILUS ASSEMBLY CHAPERONE"/>
    <property type="match status" value="1"/>
</dbReference>
<evidence type="ECO:0000259" key="6">
    <source>
        <dbReference type="Pfam" id="PF00345"/>
    </source>
</evidence>
<evidence type="ECO:0000256" key="4">
    <source>
        <dbReference type="ARBA" id="ARBA00022764"/>
    </source>
</evidence>
<evidence type="ECO:0000313" key="9">
    <source>
        <dbReference type="Proteomes" id="UP000326595"/>
    </source>
</evidence>
<sequence>MAAKPPSLFSLFKIILLWFAISTTAEAMIKIEGTRLIYSGQHREANIRVTNLSPKTVALQAWISAGEENKSDVPFALTQPLIKLSQQQTEILRILYIGKGLPNDRESLFWLNVMEIPLKADRQNSIQMAVRQKLKLFFRPPGLQGTSSACVAGLSWKLKNDDSIEVTNTCAFHVSLVDVKIEGRDRSTPLSDYIFLKPEETQHFKSTKPFISSDTKILFVEINDIGLRAEHKANIQ</sequence>
<dbReference type="InterPro" id="IPR013783">
    <property type="entry name" value="Ig-like_fold"/>
</dbReference>
<dbReference type="AlphaFoldDB" id="A0AAN2L7G4"/>
<keyword evidence="5" id="KW-0143">Chaperone</keyword>